<protein>
    <submittedName>
        <fullName evidence="1">Uncharacterized protein</fullName>
    </submittedName>
</protein>
<dbReference type="Proteomes" id="UP000306319">
    <property type="component" value="Unassembled WGS sequence"/>
</dbReference>
<dbReference type="EMBL" id="SRYB01000022">
    <property type="protein sequence ID" value="TGY77647.1"/>
    <property type="molecule type" value="Genomic_DNA"/>
</dbReference>
<reference evidence="1" key="1">
    <citation type="submission" date="2019-04" db="EMBL/GenBank/DDBJ databases">
        <title>Microbes associate with the intestines of laboratory mice.</title>
        <authorList>
            <person name="Navarre W."/>
            <person name="Wong E."/>
            <person name="Huang K."/>
            <person name="Tropini C."/>
            <person name="Ng K."/>
            <person name="Yu B."/>
        </authorList>
    </citation>
    <scope>NUCLEOTIDE SEQUENCE</scope>
    <source>
        <strain evidence="1">NM04_E33</strain>
    </source>
</reference>
<name>A0AC61REP2_9BACT</name>
<organism evidence="1 2">
    <name type="scientific">Lepagella muris</name>
    <dbReference type="NCBI Taxonomy" id="3032870"/>
    <lineage>
        <taxon>Bacteria</taxon>
        <taxon>Pseudomonadati</taxon>
        <taxon>Bacteroidota</taxon>
        <taxon>Bacteroidia</taxon>
        <taxon>Bacteroidales</taxon>
        <taxon>Muribaculaceae</taxon>
        <taxon>Lepagella</taxon>
    </lineage>
</organism>
<evidence type="ECO:0000313" key="1">
    <source>
        <dbReference type="EMBL" id="TGY77647.1"/>
    </source>
</evidence>
<accession>A0AC61REP2</accession>
<gene>
    <name evidence="1" type="ORF">E5331_13800</name>
</gene>
<evidence type="ECO:0000313" key="2">
    <source>
        <dbReference type="Proteomes" id="UP000306319"/>
    </source>
</evidence>
<keyword evidence="2" id="KW-1185">Reference proteome</keyword>
<proteinExistence type="predicted"/>
<comment type="caution">
    <text evidence="1">The sequence shown here is derived from an EMBL/GenBank/DDBJ whole genome shotgun (WGS) entry which is preliminary data.</text>
</comment>
<sequence length="92" mass="10045">MPHFRCSQRVAEIPRKRVLGEDCIGYAECSRNCAEANYNDADPNIGISLNPSFLGVEVCNKADIQLGNEWQDIAPLVSDGEAETSAVLDFAD</sequence>